<organism evidence="2 3">
    <name type="scientific">Macrococcus lamae</name>
    <dbReference type="NCBI Taxonomy" id="198484"/>
    <lineage>
        <taxon>Bacteria</taxon>
        <taxon>Bacillati</taxon>
        <taxon>Bacillota</taxon>
        <taxon>Bacilli</taxon>
        <taxon>Bacillales</taxon>
        <taxon>Staphylococcaceae</taxon>
        <taxon>Macrococcus</taxon>
    </lineage>
</organism>
<feature type="transmembrane region" description="Helical" evidence="1">
    <location>
        <begin position="827"/>
        <end position="847"/>
    </location>
</feature>
<feature type="transmembrane region" description="Helical" evidence="1">
    <location>
        <begin position="371"/>
        <end position="388"/>
    </location>
</feature>
<name>A0A4R6BUM0_9STAP</name>
<feature type="transmembrane region" description="Helical" evidence="1">
    <location>
        <begin position="418"/>
        <end position="436"/>
    </location>
</feature>
<feature type="transmembrane region" description="Helical" evidence="1">
    <location>
        <begin position="394"/>
        <end position="411"/>
    </location>
</feature>
<dbReference type="Proteomes" id="UP000294802">
    <property type="component" value="Unassembled WGS sequence"/>
</dbReference>
<comment type="caution">
    <text evidence="2">The sequence shown here is derived from an EMBL/GenBank/DDBJ whole genome shotgun (WGS) entry which is preliminary data.</text>
</comment>
<sequence length="855" mass="100361">MIMYMMIFLALAVLGHSFYIYRFLQDGTIFTGPNDGLEQMLPFQLFLYEKWSHGQFFYDMSFGLGGDYYTDLAYYYSTSVVFYLNMTAVWWLNLIFNFKTNTIQFWAVNVFYISIVKSAVAMYFTYLYLNYLKVNRPASLLGAFLFLTSAIYFRFTLYWSFFSDVFIFLPLLLLGIEKYIQDKKKLWFIAAVSLSLINNFYFAYYQMLFGVIYFILRLTFKSDNDRASRLEQWKAFVTMAVLSLGMSMFSFFYGVKGFFQNDRAPYTDPMKLFNEFDQHANIFYDNYLVIVLYITLQALFTFKFYRQYFYRFFAIMTIVLIYLSFMPFIDSVFNGFSAPQKRWHYLLTFFSSGLIAMYISQFRKISVQNYLYSLFPGFIIIIVSYIYIDKKVEWIWYLPGIAIIGLIVLLTKNKPLQYYFYYAQIAVIMLFNWHVVKEHNIYDNYNPGINNRAKMSYIESSVYNSELQQHIIDDLKKKLNPGERIDWRVLEQDNTPLYQNFPGVSLYSSIFDGALIDFYYNELKINLKEESISRYSTFQSRSNLESLFNVRYLVRKDYQKDIPANFKLIDTQGKYQIYENMLPLPVVKVTNTEYKKSDLNHPLQREQAMIDGVVGNNLATNSQIPETDNLLSASKITASGAQWKQYNHTLVVNPPSGGVVVDLPKEALKKYKDFYIELYAELTSQESNIQINVNGYANNRLFKSSKYRTHQDHLLYRVTPKNGKILIGLTKGTYKFEIKGIYGEDYKTLKNAPRKNNIKFTEDGNHMTVSMDNQQAGYLVTPIIFRDGLTAKVDGKKAEVERGNYLKAVVKVPAGAKEVKFSYVPPYFYLMLVISIVSLILAILYLYPLKRKIRK</sequence>
<feature type="transmembrane region" description="Helical" evidence="1">
    <location>
        <begin position="342"/>
        <end position="359"/>
    </location>
</feature>
<keyword evidence="1" id="KW-0472">Membrane</keyword>
<dbReference type="AlphaFoldDB" id="A0A4R6BUM0"/>
<reference evidence="2 3" key="1">
    <citation type="submission" date="2019-01" db="EMBL/GenBank/DDBJ databases">
        <title>Draft genome sequences of the type strains of six Macrococcus species.</title>
        <authorList>
            <person name="Mazhar S."/>
            <person name="Altermann E."/>
            <person name="Hill C."/>
            <person name="Mcauliffe O."/>
        </authorList>
    </citation>
    <scope>NUCLEOTIDE SEQUENCE [LARGE SCALE GENOMIC DNA]</scope>
    <source>
        <strain evidence="2 3">CCM4815</strain>
    </source>
</reference>
<keyword evidence="1" id="KW-0812">Transmembrane</keyword>
<feature type="transmembrane region" description="Helical" evidence="1">
    <location>
        <begin position="138"/>
        <end position="155"/>
    </location>
</feature>
<feature type="transmembrane region" description="Helical" evidence="1">
    <location>
        <begin position="105"/>
        <end position="126"/>
    </location>
</feature>
<feature type="transmembrane region" description="Helical" evidence="1">
    <location>
        <begin position="186"/>
        <end position="216"/>
    </location>
</feature>
<keyword evidence="3" id="KW-1185">Reference proteome</keyword>
<evidence type="ECO:0000313" key="3">
    <source>
        <dbReference type="Proteomes" id="UP000294802"/>
    </source>
</evidence>
<dbReference type="Pfam" id="PF09586">
    <property type="entry name" value="YfhO"/>
    <property type="match status" value="1"/>
</dbReference>
<evidence type="ECO:0000313" key="2">
    <source>
        <dbReference type="EMBL" id="TDM11928.1"/>
    </source>
</evidence>
<dbReference type="PANTHER" id="PTHR38454">
    <property type="entry name" value="INTEGRAL MEMBRANE PROTEIN-RELATED"/>
    <property type="match status" value="1"/>
</dbReference>
<dbReference type="OrthoDB" id="9815466at2"/>
<evidence type="ECO:0000256" key="1">
    <source>
        <dbReference type="SAM" id="Phobius"/>
    </source>
</evidence>
<feature type="transmembrane region" description="Helical" evidence="1">
    <location>
        <begin position="282"/>
        <end position="302"/>
    </location>
</feature>
<dbReference type="InterPro" id="IPR018580">
    <property type="entry name" value="Uncharacterised_YfhO"/>
</dbReference>
<feature type="transmembrane region" description="Helical" evidence="1">
    <location>
        <begin position="162"/>
        <end position="180"/>
    </location>
</feature>
<evidence type="ECO:0008006" key="4">
    <source>
        <dbReference type="Google" id="ProtNLM"/>
    </source>
</evidence>
<proteinExistence type="predicted"/>
<protein>
    <recommendedName>
        <fullName evidence="4">YfhO family protein</fullName>
    </recommendedName>
</protein>
<dbReference type="PANTHER" id="PTHR38454:SF1">
    <property type="entry name" value="INTEGRAL MEMBRANE PROTEIN"/>
    <property type="match status" value="1"/>
</dbReference>
<keyword evidence="1" id="KW-1133">Transmembrane helix</keyword>
<dbReference type="EMBL" id="SCWB01000008">
    <property type="protein sequence ID" value="TDM11928.1"/>
    <property type="molecule type" value="Genomic_DNA"/>
</dbReference>
<gene>
    <name evidence="2" type="ORF">ERX29_05855</name>
</gene>
<feature type="transmembrane region" description="Helical" evidence="1">
    <location>
        <begin position="236"/>
        <end position="255"/>
    </location>
</feature>
<feature type="transmembrane region" description="Helical" evidence="1">
    <location>
        <begin position="73"/>
        <end position="93"/>
    </location>
</feature>
<accession>A0A4R6BUM0</accession>
<feature type="transmembrane region" description="Helical" evidence="1">
    <location>
        <begin position="309"/>
        <end position="330"/>
    </location>
</feature>